<evidence type="ECO:0000259" key="3">
    <source>
        <dbReference type="Pfam" id="PF11774"/>
    </source>
</evidence>
<keyword evidence="1" id="KW-0238">DNA-binding</keyword>
<dbReference type="InterPro" id="IPR024412">
    <property type="entry name" value="Lsr2_dim_dom"/>
</dbReference>
<dbReference type="AlphaFoldDB" id="A0A5J5KZ09"/>
<name>A0A5J5KZ09_9MICC</name>
<protein>
    <submittedName>
        <fullName evidence="5">Lsr2 family protein</fullName>
    </submittedName>
</protein>
<keyword evidence="6" id="KW-1185">Reference proteome</keyword>
<evidence type="ECO:0000256" key="1">
    <source>
        <dbReference type="ARBA" id="ARBA00023125"/>
    </source>
</evidence>
<dbReference type="Pfam" id="PF23359">
    <property type="entry name" value="Lsr2_DNA-bd"/>
    <property type="match status" value="1"/>
</dbReference>
<organism evidence="5 6">
    <name type="scientific">Kocuria coralli</name>
    <dbReference type="NCBI Taxonomy" id="1461025"/>
    <lineage>
        <taxon>Bacteria</taxon>
        <taxon>Bacillati</taxon>
        <taxon>Actinomycetota</taxon>
        <taxon>Actinomycetes</taxon>
        <taxon>Micrococcales</taxon>
        <taxon>Micrococcaceae</taxon>
        <taxon>Kocuria</taxon>
    </lineage>
</organism>
<dbReference type="GO" id="GO:0016746">
    <property type="term" value="F:acyltransferase activity"/>
    <property type="evidence" value="ECO:0007669"/>
    <property type="project" value="InterPro"/>
</dbReference>
<dbReference type="OrthoDB" id="4113332at2"/>
<dbReference type="Pfam" id="PF11774">
    <property type="entry name" value="Lsr2"/>
    <property type="match status" value="1"/>
</dbReference>
<dbReference type="InterPro" id="IPR036625">
    <property type="entry name" value="E3-bd_dom_sf"/>
</dbReference>
<feature type="region of interest" description="Disordered" evidence="2">
    <location>
        <begin position="56"/>
        <end position="92"/>
    </location>
</feature>
<dbReference type="EMBL" id="SZWF01000009">
    <property type="protein sequence ID" value="KAA9394135.1"/>
    <property type="molecule type" value="Genomic_DNA"/>
</dbReference>
<evidence type="ECO:0000256" key="2">
    <source>
        <dbReference type="SAM" id="MobiDB-lite"/>
    </source>
</evidence>
<gene>
    <name evidence="5" type="ORF">FCK90_08425</name>
</gene>
<accession>A0A5J5KZ09</accession>
<feature type="domain" description="Lsr2 DNA-binding" evidence="4">
    <location>
        <begin position="79"/>
        <end position="113"/>
    </location>
</feature>
<feature type="compositionally biased region" description="Polar residues" evidence="2">
    <location>
        <begin position="69"/>
        <end position="79"/>
    </location>
</feature>
<dbReference type="RefSeq" id="WP_158033868.1">
    <property type="nucleotide sequence ID" value="NZ_ML708617.1"/>
</dbReference>
<dbReference type="Proteomes" id="UP000325957">
    <property type="component" value="Unassembled WGS sequence"/>
</dbReference>
<evidence type="ECO:0000259" key="4">
    <source>
        <dbReference type="Pfam" id="PF23359"/>
    </source>
</evidence>
<evidence type="ECO:0000313" key="5">
    <source>
        <dbReference type="EMBL" id="KAA9394135.1"/>
    </source>
</evidence>
<sequence>MAQTVKIILEDDLDGGSADETIRFGLDGNSYEIDLSSANADKLRGAIRPFVAKARRSTVANKGRGGNTRAASSSSTRGNPDTPKIREWAKENGYNVSDRGRIHQEIQDAYYAAHK</sequence>
<comment type="caution">
    <text evidence="5">The sequence shown here is derived from an EMBL/GenBank/DDBJ whole genome shotgun (WGS) entry which is preliminary data.</text>
</comment>
<feature type="domain" description="Lsr2 dimerization" evidence="3">
    <location>
        <begin position="1"/>
        <end position="57"/>
    </location>
</feature>
<dbReference type="GO" id="GO:0003677">
    <property type="term" value="F:DNA binding"/>
    <property type="evidence" value="ECO:0007669"/>
    <property type="project" value="UniProtKB-KW"/>
</dbReference>
<dbReference type="InterPro" id="IPR055370">
    <property type="entry name" value="Lsr2_DNA-bd"/>
</dbReference>
<dbReference type="Gene3D" id="3.30.60.230">
    <property type="entry name" value="Lsr2, dimerization domain"/>
    <property type="match status" value="1"/>
</dbReference>
<proteinExistence type="predicted"/>
<dbReference type="Gene3D" id="4.10.320.10">
    <property type="entry name" value="E3-binding domain"/>
    <property type="match status" value="1"/>
</dbReference>
<dbReference type="InterPro" id="IPR042261">
    <property type="entry name" value="Lsr2-like_dimerization"/>
</dbReference>
<reference evidence="5 6" key="1">
    <citation type="submission" date="2019-05" db="EMBL/GenBank/DDBJ databases">
        <title>Kocuria coralli sp. nov., a novel actinobacterium isolated from coral reef seawater.</title>
        <authorList>
            <person name="Li J."/>
        </authorList>
    </citation>
    <scope>NUCLEOTIDE SEQUENCE [LARGE SCALE GENOMIC DNA]</scope>
    <source>
        <strain evidence="5 6">SCSIO 13007</strain>
    </source>
</reference>
<evidence type="ECO:0000313" key="6">
    <source>
        <dbReference type="Proteomes" id="UP000325957"/>
    </source>
</evidence>